<dbReference type="Proteomes" id="UP000836841">
    <property type="component" value="Chromosome 1"/>
</dbReference>
<evidence type="ECO:0000256" key="3">
    <source>
        <dbReference type="PROSITE-ProRule" id="PRU00708"/>
    </source>
</evidence>
<name>A0AAU9RHJ5_THLAR</name>
<dbReference type="EMBL" id="OU466857">
    <property type="protein sequence ID" value="CAH2038321.1"/>
    <property type="molecule type" value="Genomic_DNA"/>
</dbReference>
<evidence type="ECO:0000313" key="6">
    <source>
        <dbReference type="Proteomes" id="UP000836841"/>
    </source>
</evidence>
<comment type="similarity">
    <text evidence="1">Belongs to the PPR family. P subfamily.</text>
</comment>
<feature type="repeat" description="PPR" evidence="3">
    <location>
        <begin position="195"/>
        <end position="230"/>
    </location>
</feature>
<dbReference type="PROSITE" id="PS51375">
    <property type="entry name" value="PPR"/>
    <property type="match status" value="6"/>
</dbReference>
<dbReference type="Gene3D" id="1.25.40.10">
    <property type="entry name" value="Tetratricopeptide repeat domain"/>
    <property type="match status" value="3"/>
</dbReference>
<keyword evidence="6" id="KW-1185">Reference proteome</keyword>
<evidence type="ECO:0000256" key="2">
    <source>
        <dbReference type="ARBA" id="ARBA00022737"/>
    </source>
</evidence>
<reference evidence="5 6" key="1">
    <citation type="submission" date="2022-03" db="EMBL/GenBank/DDBJ databases">
        <authorList>
            <person name="Nunn A."/>
            <person name="Chopra R."/>
            <person name="Nunn A."/>
            <person name="Contreras Garrido A."/>
        </authorList>
    </citation>
    <scope>NUCLEOTIDE SEQUENCE [LARGE SCALE GENOMIC DNA]</scope>
</reference>
<feature type="repeat" description="PPR" evidence="3">
    <location>
        <begin position="160"/>
        <end position="194"/>
    </location>
</feature>
<feature type="domain" description="PROP1-like PPR" evidence="4">
    <location>
        <begin position="211"/>
        <end position="328"/>
    </location>
</feature>
<dbReference type="InterPro" id="IPR002885">
    <property type="entry name" value="PPR_rpt"/>
</dbReference>
<feature type="repeat" description="PPR" evidence="3">
    <location>
        <begin position="446"/>
        <end position="480"/>
    </location>
</feature>
<evidence type="ECO:0000313" key="5">
    <source>
        <dbReference type="EMBL" id="CAH2038321.1"/>
    </source>
</evidence>
<dbReference type="NCBIfam" id="TIGR00756">
    <property type="entry name" value="PPR"/>
    <property type="match status" value="5"/>
</dbReference>
<organism evidence="5 6">
    <name type="scientific">Thlaspi arvense</name>
    <name type="common">Field penny-cress</name>
    <dbReference type="NCBI Taxonomy" id="13288"/>
    <lineage>
        <taxon>Eukaryota</taxon>
        <taxon>Viridiplantae</taxon>
        <taxon>Streptophyta</taxon>
        <taxon>Embryophyta</taxon>
        <taxon>Tracheophyta</taxon>
        <taxon>Spermatophyta</taxon>
        <taxon>Magnoliopsida</taxon>
        <taxon>eudicotyledons</taxon>
        <taxon>Gunneridae</taxon>
        <taxon>Pentapetalae</taxon>
        <taxon>rosids</taxon>
        <taxon>malvids</taxon>
        <taxon>Brassicales</taxon>
        <taxon>Brassicaceae</taxon>
        <taxon>Thlaspideae</taxon>
        <taxon>Thlaspi</taxon>
    </lineage>
</organism>
<dbReference type="Pfam" id="PF01535">
    <property type="entry name" value="PPR"/>
    <property type="match status" value="2"/>
</dbReference>
<proteinExistence type="inferred from homology"/>
<gene>
    <name evidence="5" type="ORF">TAV2_LOCUS3905</name>
</gene>
<dbReference type="FunFam" id="1.25.40.10:FF:003272">
    <property type="entry name" value="Pentatricopeptide repeat-containing protein At1g10910, chloroplastic"/>
    <property type="match status" value="1"/>
</dbReference>
<keyword evidence="2" id="KW-0677">Repeat</keyword>
<feature type="repeat" description="PPR" evidence="3">
    <location>
        <begin position="231"/>
        <end position="265"/>
    </location>
</feature>
<protein>
    <recommendedName>
        <fullName evidence="4">PROP1-like PPR domain-containing protein</fullName>
    </recommendedName>
</protein>
<feature type="repeat" description="PPR" evidence="3">
    <location>
        <begin position="336"/>
        <end position="370"/>
    </location>
</feature>
<dbReference type="PANTHER" id="PTHR47936:SF1">
    <property type="entry name" value="PENTATRICOPEPTIDE REPEAT-CONTAINING PROTEIN GUN1, CHLOROPLASTIC"/>
    <property type="match status" value="1"/>
</dbReference>
<dbReference type="Pfam" id="PF17177">
    <property type="entry name" value="PPR_long"/>
    <property type="match status" value="1"/>
</dbReference>
<dbReference type="GO" id="GO:0031930">
    <property type="term" value="P:mitochondria-nucleus signaling pathway"/>
    <property type="evidence" value="ECO:0007669"/>
    <property type="project" value="TreeGrafter"/>
</dbReference>
<evidence type="ECO:0000259" key="4">
    <source>
        <dbReference type="Pfam" id="PF17177"/>
    </source>
</evidence>
<dbReference type="PANTHER" id="PTHR47936">
    <property type="entry name" value="PPR_LONG DOMAIN-CONTAINING PROTEIN"/>
    <property type="match status" value="1"/>
</dbReference>
<dbReference type="Pfam" id="PF13041">
    <property type="entry name" value="PPR_2"/>
    <property type="match status" value="2"/>
</dbReference>
<dbReference type="GO" id="GO:0010019">
    <property type="term" value="P:chloroplast-nucleus signaling pathway"/>
    <property type="evidence" value="ECO:0007669"/>
    <property type="project" value="TreeGrafter"/>
</dbReference>
<feature type="repeat" description="PPR" evidence="3">
    <location>
        <begin position="266"/>
        <end position="300"/>
    </location>
</feature>
<dbReference type="GO" id="GO:0009507">
    <property type="term" value="C:chloroplast"/>
    <property type="evidence" value="ECO:0007669"/>
    <property type="project" value="TreeGrafter"/>
</dbReference>
<accession>A0AAU9RHJ5</accession>
<dbReference type="InterPro" id="IPR011990">
    <property type="entry name" value="TPR-like_helical_dom_sf"/>
</dbReference>
<evidence type="ECO:0000256" key="1">
    <source>
        <dbReference type="ARBA" id="ARBA00007626"/>
    </source>
</evidence>
<sequence length="697" mass="78737">METPVLGFELRCPHLFNISSRPSSSLSPPTVSLRIPTTAAASTVVESPATVAEAPRSKRHSNTYLTRKSAISEVERSPDFLSSLQRLERVLKVQDLNVILRDFGISGRWQDLIQLFDWMQQHGNISVSTYSSCIKFVGAKSVSKALEIYQSIPDESAKTNVYICNSILSSLVKNGKLDSCIKLFDQMKRDGLKPDVVTYNTLLGGFIKVKNGYSKAMELVGELPHNGIQMDGVMYGTVLAICASSGRCEEAESYIQQMKVEGHSPNLYHYSSLLNSYSWKGDYKKADELMTEMKSVGLEPNKVMMTTLLKVYIKGGLFERSRELLSELESAGYTENEMPYCMLMDGLSKAGKLEEAKLIFDDMKGKGVKSANLVPISESLQVRFGGQLRSNRLASLPVFLDNDFNFPFSSDGYANSIMISALCRSKRFEEANQLARDSETTYEKCDLVMLNTMLCAYCRAGEMESVMRMMKKMDEQAVSPDYNTFHILIKYFIKEKLHLLAYQTLLDMHSKGHRLEEELCSSLIYHLGKIRAHSEAFSVYSMLRYSKRTICKELHEKILHTLIQGKLLKDAYVVVKDNAKMISQPTLKRFGRAFMMSGNINLVNDVLKVLHGSGHKIDQVQFEIAISRYIAQADKKELLLQLLQWMPGQGYVVDSSTRNLILKNSNLFGRQLIAEILSKHHVRPLVKSRSQPKFRCK</sequence>
<dbReference type="InterPro" id="IPR033443">
    <property type="entry name" value="PROP1-like_PPR_dom"/>
</dbReference>
<dbReference type="AlphaFoldDB" id="A0AAU9RHJ5"/>